<dbReference type="CDD" id="cd11064">
    <property type="entry name" value="CYP86A"/>
    <property type="match status" value="1"/>
</dbReference>
<keyword evidence="3" id="KW-0479">Metal-binding</keyword>
<dbReference type="Proteomes" id="UP001318860">
    <property type="component" value="Unassembled WGS sequence"/>
</dbReference>
<evidence type="ECO:0000313" key="8">
    <source>
        <dbReference type="Proteomes" id="UP001318860"/>
    </source>
</evidence>
<dbReference type="Gene3D" id="1.10.630.10">
    <property type="entry name" value="Cytochrome P450"/>
    <property type="match status" value="1"/>
</dbReference>
<dbReference type="Pfam" id="PF00067">
    <property type="entry name" value="p450"/>
    <property type="match status" value="1"/>
</dbReference>
<dbReference type="SUPFAM" id="SSF48264">
    <property type="entry name" value="Cytochrome P450"/>
    <property type="match status" value="1"/>
</dbReference>
<sequence>MAITLLIIVLSSILIYRKFEHKLSKKRYHPVGGTILDHLINFKRLHHYMTDLASKYKTYRLITPFPSEVYTSDPANVEYILKTNLENYGKGWYNYSILKDLLGDGIFAVDGDKWREQRKVSSFEFSARALRDVSSIIFTENAVKLANIVSESLVSNQPMDIQDLFMKSTLDSIFRVAFGVELDSLCGSNEEGARFSRAFDDASAITAWRYVDILWKIKKALNIGLEAKLKENIRIVDDFVYKLIHRKIEQMEQCQDDCVDLKKQDILSRFLKLSEADPKYLRDIILNFVMAGKDTTATTLSWFFYMLCKHLLVQEKAAQEIKESMGSKISNGIKNISEFAASLSEEALEKMHYLHAALTETLRLYPPVPVDPKMCLSDDTMPDGFHVKKWDIVAYQPYAMGRMKLIWGDDAEEYKPERWIDENGCFRQESPFKFTAFQMKIISAVLLRFFVFKLSDESKAVKYRTMINLHVDGGLSVGAVQRSDHNPT</sequence>
<dbReference type="InterPro" id="IPR036396">
    <property type="entry name" value="Cyt_P450_sf"/>
</dbReference>
<proteinExistence type="inferred from homology"/>
<dbReference type="InterPro" id="IPR001128">
    <property type="entry name" value="Cyt_P450"/>
</dbReference>
<gene>
    <name evidence="7" type="ORF">DH2020_023229</name>
</gene>
<organism evidence="7 8">
    <name type="scientific">Rehmannia glutinosa</name>
    <name type="common">Chinese foxglove</name>
    <dbReference type="NCBI Taxonomy" id="99300"/>
    <lineage>
        <taxon>Eukaryota</taxon>
        <taxon>Viridiplantae</taxon>
        <taxon>Streptophyta</taxon>
        <taxon>Embryophyta</taxon>
        <taxon>Tracheophyta</taxon>
        <taxon>Spermatophyta</taxon>
        <taxon>Magnoliopsida</taxon>
        <taxon>eudicotyledons</taxon>
        <taxon>Gunneridae</taxon>
        <taxon>Pentapetalae</taxon>
        <taxon>asterids</taxon>
        <taxon>lamiids</taxon>
        <taxon>Lamiales</taxon>
        <taxon>Orobanchaceae</taxon>
        <taxon>Rehmannieae</taxon>
        <taxon>Rehmannia</taxon>
    </lineage>
</organism>
<dbReference type="PANTHER" id="PTHR24296">
    <property type="entry name" value="CYTOCHROME P450"/>
    <property type="match status" value="1"/>
</dbReference>
<keyword evidence="5" id="KW-0408">Iron</keyword>
<keyword evidence="4" id="KW-0560">Oxidoreductase</keyword>
<dbReference type="EMBL" id="JABTTQ020000013">
    <property type="protein sequence ID" value="KAK6142881.1"/>
    <property type="molecule type" value="Genomic_DNA"/>
</dbReference>
<comment type="similarity">
    <text evidence="2">Belongs to the cytochrome P450 family.</text>
</comment>
<evidence type="ECO:0000256" key="1">
    <source>
        <dbReference type="ARBA" id="ARBA00001971"/>
    </source>
</evidence>
<accession>A0ABR0W5E8</accession>
<evidence type="ECO:0000256" key="5">
    <source>
        <dbReference type="ARBA" id="ARBA00023004"/>
    </source>
</evidence>
<evidence type="ECO:0000256" key="4">
    <source>
        <dbReference type="ARBA" id="ARBA00023002"/>
    </source>
</evidence>
<evidence type="ECO:0008006" key="9">
    <source>
        <dbReference type="Google" id="ProtNLM"/>
    </source>
</evidence>
<reference evidence="7 8" key="1">
    <citation type="journal article" date="2021" name="Comput. Struct. Biotechnol. J.">
        <title>De novo genome assembly of the potent medicinal plant Rehmannia glutinosa using nanopore technology.</title>
        <authorList>
            <person name="Ma L."/>
            <person name="Dong C."/>
            <person name="Song C."/>
            <person name="Wang X."/>
            <person name="Zheng X."/>
            <person name="Niu Y."/>
            <person name="Chen S."/>
            <person name="Feng W."/>
        </authorList>
    </citation>
    <scope>NUCLEOTIDE SEQUENCE [LARGE SCALE GENOMIC DNA]</scope>
    <source>
        <strain evidence="7">DH-2019</strain>
    </source>
</reference>
<comment type="cofactor">
    <cofactor evidence="1">
        <name>heme</name>
        <dbReference type="ChEBI" id="CHEBI:30413"/>
    </cofactor>
</comment>
<keyword evidence="6" id="KW-0732">Signal</keyword>
<feature type="signal peptide" evidence="6">
    <location>
        <begin position="1"/>
        <end position="17"/>
    </location>
</feature>
<evidence type="ECO:0000313" key="7">
    <source>
        <dbReference type="EMBL" id="KAK6142881.1"/>
    </source>
</evidence>
<dbReference type="PRINTS" id="PR00385">
    <property type="entry name" value="P450"/>
</dbReference>
<feature type="chain" id="PRO_5047088942" description="Cytochrome P450 704C1-like" evidence="6">
    <location>
        <begin position="18"/>
        <end position="488"/>
    </location>
</feature>
<name>A0ABR0W5E8_REHGL</name>
<evidence type="ECO:0000256" key="6">
    <source>
        <dbReference type="SAM" id="SignalP"/>
    </source>
</evidence>
<evidence type="ECO:0000256" key="3">
    <source>
        <dbReference type="ARBA" id="ARBA00022723"/>
    </source>
</evidence>
<evidence type="ECO:0000256" key="2">
    <source>
        <dbReference type="ARBA" id="ARBA00010617"/>
    </source>
</evidence>
<protein>
    <recommendedName>
        <fullName evidence="9">Cytochrome P450 704C1-like</fullName>
    </recommendedName>
</protein>
<comment type="caution">
    <text evidence="7">The sequence shown here is derived from an EMBL/GenBank/DDBJ whole genome shotgun (WGS) entry which is preliminary data.</text>
</comment>
<keyword evidence="8" id="KW-1185">Reference proteome</keyword>